<dbReference type="RefSeq" id="WP_344369486.1">
    <property type="nucleotide sequence ID" value="NZ_BAAAPW010000001.1"/>
</dbReference>
<sequence length="266" mass="27596">MTARIPVVATTPAHRVAVAGLPERAVPSGRAAGAIVMVDGAGAWWDVAGEAIRDGARAVLVTEPDSTPPAPIARLRTGTGTPVLVHRGRLRRDLVDDALSARGGTAPRVTVAECRADRQRQPAVVRDAIGWVRELVGSPVGIAATEGGPSSRRAVTALLSTDGRVTGTLSAIRTPGADDLLRVRGLGETTTEIELDGTLDRIELSTASVGGRLVAPTRFESGERVALRRALDAIAEGSSTSDLADLLHDSEAAAEVLSSRDSIIFS</sequence>
<reference evidence="2" key="1">
    <citation type="journal article" date="2019" name="Int. J. Syst. Evol. Microbiol.">
        <title>The Global Catalogue of Microorganisms (GCM) 10K type strain sequencing project: providing services to taxonomists for standard genome sequencing and annotation.</title>
        <authorList>
            <consortium name="The Broad Institute Genomics Platform"/>
            <consortium name="The Broad Institute Genome Sequencing Center for Infectious Disease"/>
            <person name="Wu L."/>
            <person name="Ma J."/>
        </authorList>
    </citation>
    <scope>NUCLEOTIDE SEQUENCE [LARGE SCALE GENOMIC DNA]</scope>
    <source>
        <strain evidence="2">JCM 15672</strain>
    </source>
</reference>
<organism evidence="1 2">
    <name type="scientific">Agromyces tropicus</name>
    <dbReference type="NCBI Taxonomy" id="555371"/>
    <lineage>
        <taxon>Bacteria</taxon>
        <taxon>Bacillati</taxon>
        <taxon>Actinomycetota</taxon>
        <taxon>Actinomycetes</taxon>
        <taxon>Micrococcales</taxon>
        <taxon>Microbacteriaceae</taxon>
        <taxon>Agromyces</taxon>
    </lineage>
</organism>
<proteinExistence type="predicted"/>
<protein>
    <submittedName>
        <fullName evidence="1">Uncharacterized protein</fullName>
    </submittedName>
</protein>
<dbReference type="Proteomes" id="UP001501196">
    <property type="component" value="Unassembled WGS sequence"/>
</dbReference>
<keyword evidence="2" id="KW-1185">Reference proteome</keyword>
<evidence type="ECO:0000313" key="2">
    <source>
        <dbReference type="Proteomes" id="UP001501196"/>
    </source>
</evidence>
<dbReference type="EMBL" id="BAAAPW010000001">
    <property type="protein sequence ID" value="GAA2026404.1"/>
    <property type="molecule type" value="Genomic_DNA"/>
</dbReference>
<comment type="caution">
    <text evidence="1">The sequence shown here is derived from an EMBL/GenBank/DDBJ whole genome shotgun (WGS) entry which is preliminary data.</text>
</comment>
<accession>A0ABP5FJJ2</accession>
<name>A0ABP5FJJ2_9MICO</name>
<gene>
    <name evidence="1" type="ORF">GCM10009819_06970</name>
</gene>
<evidence type="ECO:0000313" key="1">
    <source>
        <dbReference type="EMBL" id="GAA2026404.1"/>
    </source>
</evidence>